<keyword evidence="3" id="KW-1185">Reference proteome</keyword>
<evidence type="ECO:0000313" key="2">
    <source>
        <dbReference type="EMBL" id="OEH75921.1"/>
    </source>
</evidence>
<feature type="compositionally biased region" description="Low complexity" evidence="1">
    <location>
        <begin position="328"/>
        <end position="342"/>
    </location>
</feature>
<gene>
    <name evidence="2" type="ORF">cyc_04528</name>
</gene>
<dbReference type="InParanoid" id="A0A1D3CXL3"/>
<feature type="region of interest" description="Disordered" evidence="1">
    <location>
        <begin position="42"/>
        <end position="75"/>
    </location>
</feature>
<name>A0A1D3CXL3_9EIME</name>
<feature type="region of interest" description="Disordered" evidence="1">
    <location>
        <begin position="1"/>
        <end position="21"/>
    </location>
</feature>
<dbReference type="InterPro" id="IPR029063">
    <property type="entry name" value="SAM-dependent_MTases_sf"/>
</dbReference>
<reference evidence="2 3" key="1">
    <citation type="journal article" date="2016" name="BMC Genomics">
        <title>Comparative genomics reveals Cyclospora cayetanensis possesses coccidia-like metabolism and invasion components but unique surface antigens.</title>
        <authorList>
            <person name="Liu S."/>
            <person name="Wang L."/>
            <person name="Zheng H."/>
            <person name="Xu Z."/>
            <person name="Roellig D.M."/>
            <person name="Li N."/>
            <person name="Frace M.A."/>
            <person name="Tang K."/>
            <person name="Arrowood M.J."/>
            <person name="Moss D.M."/>
            <person name="Zhang L."/>
            <person name="Feng Y."/>
            <person name="Xiao L."/>
        </authorList>
    </citation>
    <scope>NUCLEOTIDE SEQUENCE [LARGE SCALE GENOMIC DNA]</scope>
    <source>
        <strain evidence="2 3">CHN_HEN01</strain>
    </source>
</reference>
<protein>
    <submittedName>
        <fullName evidence="2">Uncharacterized protein</fullName>
    </submittedName>
</protein>
<evidence type="ECO:0000256" key="1">
    <source>
        <dbReference type="SAM" id="MobiDB-lite"/>
    </source>
</evidence>
<organism evidence="2 3">
    <name type="scientific">Cyclospora cayetanensis</name>
    <dbReference type="NCBI Taxonomy" id="88456"/>
    <lineage>
        <taxon>Eukaryota</taxon>
        <taxon>Sar</taxon>
        <taxon>Alveolata</taxon>
        <taxon>Apicomplexa</taxon>
        <taxon>Conoidasida</taxon>
        <taxon>Coccidia</taxon>
        <taxon>Eucoccidiorida</taxon>
        <taxon>Eimeriorina</taxon>
        <taxon>Eimeriidae</taxon>
        <taxon>Cyclospora</taxon>
    </lineage>
</organism>
<dbReference type="VEuPathDB" id="ToxoDB:cyc_04528"/>
<accession>A0A1D3CXL3</accession>
<dbReference type="EMBL" id="JROU02001583">
    <property type="protein sequence ID" value="OEH75921.1"/>
    <property type="molecule type" value="Genomic_DNA"/>
</dbReference>
<dbReference type="Gene3D" id="3.40.50.150">
    <property type="entry name" value="Vaccinia Virus protein VP39"/>
    <property type="match status" value="1"/>
</dbReference>
<feature type="region of interest" description="Disordered" evidence="1">
    <location>
        <begin position="313"/>
        <end position="344"/>
    </location>
</feature>
<dbReference type="Proteomes" id="UP000095192">
    <property type="component" value="Unassembled WGS sequence"/>
</dbReference>
<dbReference type="AlphaFoldDB" id="A0A1D3CXL3"/>
<sequence>MARDKAQLQQQQQQPLTRALLEQHAHDQQQLLIVQQQEQQLLSPRSGFASPLTPSQKASSDCSDEDDNDGSSSSMNPCDCTCHVAPKVVLPFQAETIEEERFVREVLEQPPLKQYPPPASYLQRLLKCLYTAAELLQLPLTDSFCDAVFALMRRDEEMRCAYLSFQVLDRPGEMFVTCKVHPGRNELGLRSWTAGLFLGEYLATGTDLSGKTVAAAGFFCQPAVPWISQLLHYVEHQQQTQQSARQLDLQKKQELQGSLEPAHELTVTTVQRLEDFQYYAATDRLPSIVANCSTNLRLNGVYVDPESREAVSAAAAAQAAADADDESQQAGEATPRSTSSHSSSRKTRAATCVVGCLDLEEVAPGVAHLTEQVVLAADLLYDTKLNETLANALQFLLGCEDQQQQGQPDQQDQKRRRLCVMASTVRDPATREHFLDLLTNRGLACYPVRLFYGSRPFRCCELRFGWLYVVLSLHLLLLTLSPMAQ</sequence>
<comment type="caution">
    <text evidence="2">The sequence shown here is derived from an EMBL/GenBank/DDBJ whole genome shotgun (WGS) entry which is preliminary data.</text>
</comment>
<proteinExistence type="predicted"/>
<evidence type="ECO:0000313" key="3">
    <source>
        <dbReference type="Proteomes" id="UP000095192"/>
    </source>
</evidence>